<dbReference type="AlphaFoldDB" id="A0A915HQ26"/>
<dbReference type="InterPro" id="IPR016161">
    <property type="entry name" value="Ald_DH/histidinol_DH"/>
</dbReference>
<dbReference type="Pfam" id="PF00171">
    <property type="entry name" value="Aldedh"/>
    <property type="match status" value="1"/>
</dbReference>
<evidence type="ECO:0000259" key="1">
    <source>
        <dbReference type="Pfam" id="PF00171"/>
    </source>
</evidence>
<dbReference type="PANTHER" id="PTHR11699">
    <property type="entry name" value="ALDEHYDE DEHYDROGENASE-RELATED"/>
    <property type="match status" value="1"/>
</dbReference>
<organism evidence="2 3">
    <name type="scientific">Romanomermis culicivorax</name>
    <name type="common">Nematode worm</name>
    <dbReference type="NCBI Taxonomy" id="13658"/>
    <lineage>
        <taxon>Eukaryota</taxon>
        <taxon>Metazoa</taxon>
        <taxon>Ecdysozoa</taxon>
        <taxon>Nematoda</taxon>
        <taxon>Enoplea</taxon>
        <taxon>Dorylaimia</taxon>
        <taxon>Mermithida</taxon>
        <taxon>Mermithoidea</taxon>
        <taxon>Mermithidae</taxon>
        <taxon>Romanomermis</taxon>
    </lineage>
</organism>
<dbReference type="Gene3D" id="3.40.309.10">
    <property type="entry name" value="Aldehyde Dehydrogenase, Chain A, domain 2"/>
    <property type="match status" value="1"/>
</dbReference>
<dbReference type="SUPFAM" id="SSF53720">
    <property type="entry name" value="ALDH-like"/>
    <property type="match status" value="1"/>
</dbReference>
<proteinExistence type="predicted"/>
<sequence length="81" mass="8981">MLASLFEVSEVKKFVIGDPLDRSTHHGPQNHRAHLEKLVEFCQKGVKEGATLILGGKQCDKPGKTADNLVERQRLIFVTGL</sequence>
<reference evidence="3" key="1">
    <citation type="submission" date="2022-11" db="UniProtKB">
        <authorList>
            <consortium name="WormBaseParasite"/>
        </authorList>
    </citation>
    <scope>IDENTIFICATION</scope>
</reference>
<feature type="domain" description="Aldehyde dehydrogenase" evidence="1">
    <location>
        <begin position="9"/>
        <end position="69"/>
    </location>
</feature>
<accession>A0A915HQ26</accession>
<keyword evidence="2" id="KW-1185">Reference proteome</keyword>
<dbReference type="GO" id="GO:0016620">
    <property type="term" value="F:oxidoreductase activity, acting on the aldehyde or oxo group of donors, NAD or NADP as acceptor"/>
    <property type="evidence" value="ECO:0007669"/>
    <property type="project" value="InterPro"/>
</dbReference>
<evidence type="ECO:0000313" key="2">
    <source>
        <dbReference type="Proteomes" id="UP000887565"/>
    </source>
</evidence>
<dbReference type="WBParaSite" id="nRc.2.0.1.t03575-RA">
    <property type="protein sequence ID" value="nRc.2.0.1.t03575-RA"/>
    <property type="gene ID" value="nRc.2.0.1.g03575"/>
</dbReference>
<protein>
    <submittedName>
        <fullName evidence="3">Aldehyde dehydrogenase domain-containing protein</fullName>
    </submittedName>
</protein>
<dbReference type="InterPro" id="IPR016163">
    <property type="entry name" value="Ald_DH_C"/>
</dbReference>
<dbReference type="Proteomes" id="UP000887565">
    <property type="component" value="Unplaced"/>
</dbReference>
<dbReference type="InterPro" id="IPR015590">
    <property type="entry name" value="Aldehyde_DH_dom"/>
</dbReference>
<evidence type="ECO:0000313" key="3">
    <source>
        <dbReference type="WBParaSite" id="nRc.2.0.1.t03575-RA"/>
    </source>
</evidence>
<name>A0A915HQ26_ROMCU</name>